<dbReference type="InParanoid" id="A0A090M696"/>
<dbReference type="OrthoDB" id="496822at2759"/>
<dbReference type="KEGG" id="ota:OT_ostta04g03420"/>
<reference evidence="2" key="1">
    <citation type="journal article" date="2006" name="Proc. Natl. Acad. Sci. U.S.A.">
        <title>Genome analysis of the smallest free-living eukaryote Ostreococcus tauri unveils many unique features.</title>
        <authorList>
            <person name="Derelle E."/>
            <person name="Ferraz C."/>
            <person name="Rombauts S."/>
            <person name="Rouze P."/>
            <person name="Worden A.Z."/>
            <person name="Robbens S."/>
            <person name="Partensky F."/>
            <person name="Degroeve S."/>
            <person name="Echeynie S."/>
            <person name="Cooke R."/>
            <person name="Saeys Y."/>
            <person name="Wuyts J."/>
            <person name="Jabbari K."/>
            <person name="Bowler C."/>
            <person name="Panaud O."/>
            <person name="Piegu B."/>
            <person name="Ball S.G."/>
            <person name="Ral J.-P."/>
            <person name="Bouget F.-Y."/>
            <person name="Piganeau G."/>
            <person name="De Baets B."/>
            <person name="Picard A."/>
            <person name="Delseny M."/>
            <person name="Demaille J."/>
            <person name="Van de Peer Y."/>
            <person name="Moreau H."/>
        </authorList>
    </citation>
    <scope>NUCLEOTIDE SEQUENCE [LARGE SCALE GENOMIC DNA]</scope>
    <source>
        <strain evidence="2">OTTH 0595 / CCAP 157/2 / RCC745</strain>
    </source>
</reference>
<sequence length="206" mass="22707">MGGPFKLPTTDANELENEAAKKRVKKGAIERVKGWVAKALPKEHLDDGACVIDVSEIQCGDPSCAPIDTVVRIIYRDGCGTAYGIPCEVEEVEEIDVDERAPPMEIVEDWYNGTPTTWPPEPEVPDPGPVPTDELRFAIGTRVQCRIGPGEDGWAGGAVVAHWYRGSTWPTGQYAPYQIQLDRRDMGSGLIFAPQDHDNCIRLEKF</sequence>
<reference evidence="1 2" key="2">
    <citation type="journal article" date="2014" name="BMC Genomics">
        <title>An improved genome of the model marine alga Ostreococcus tauri unfolds by assessing Illumina de novo assemblies.</title>
        <authorList>
            <person name="Blanc-Mathieu R."/>
            <person name="Verhelst B."/>
            <person name="Derelle E."/>
            <person name="Rombauts S."/>
            <person name="Bouget F.Y."/>
            <person name="Carre I."/>
            <person name="Chateau A."/>
            <person name="Eyre-Walker A."/>
            <person name="Grimsley N."/>
            <person name="Moreau H."/>
            <person name="Piegu B."/>
            <person name="Rivals E."/>
            <person name="Schackwitz W."/>
            <person name="Van de Peer Y."/>
            <person name="Piganeau G."/>
        </authorList>
    </citation>
    <scope>NUCLEOTIDE SEQUENCE [LARGE SCALE GENOMIC DNA]</scope>
    <source>
        <strain evidence="2">OTTH 0595 / CCAP 157/2 / RCC745</strain>
    </source>
</reference>
<dbReference type="RefSeq" id="XP_022838807.1">
    <property type="nucleotide sequence ID" value="XM_022984549.1"/>
</dbReference>
<dbReference type="EMBL" id="CAID01000004">
    <property type="protein sequence ID" value="CEF97644.1"/>
    <property type="molecule type" value="Genomic_DNA"/>
</dbReference>
<evidence type="ECO:0000313" key="1">
    <source>
        <dbReference type="EMBL" id="CEF97644.1"/>
    </source>
</evidence>
<organism evidence="1 2">
    <name type="scientific">Ostreococcus tauri</name>
    <name type="common">Marine green alga</name>
    <dbReference type="NCBI Taxonomy" id="70448"/>
    <lineage>
        <taxon>Eukaryota</taxon>
        <taxon>Viridiplantae</taxon>
        <taxon>Chlorophyta</taxon>
        <taxon>Mamiellophyceae</taxon>
        <taxon>Mamiellales</taxon>
        <taxon>Bathycoccaceae</taxon>
        <taxon>Ostreococcus</taxon>
    </lineage>
</organism>
<protein>
    <submittedName>
        <fullName evidence="1">Unnamed product</fullName>
    </submittedName>
</protein>
<dbReference type="AlphaFoldDB" id="A0A090M696"/>
<proteinExistence type="predicted"/>
<evidence type="ECO:0000313" key="2">
    <source>
        <dbReference type="Proteomes" id="UP000009170"/>
    </source>
</evidence>
<keyword evidence="2" id="KW-1185">Reference proteome</keyword>
<name>A0A090M696_OSTTA</name>
<gene>
    <name evidence="1" type="ORF">OT_ostta04g03420</name>
</gene>
<dbReference type="Proteomes" id="UP000009170">
    <property type="component" value="Unassembled WGS sequence"/>
</dbReference>
<accession>A0A090M696</accession>
<comment type="caution">
    <text evidence="1">The sequence shown here is derived from an EMBL/GenBank/DDBJ whole genome shotgun (WGS) entry which is preliminary data.</text>
</comment>
<dbReference type="GeneID" id="34945773"/>